<name>A0A382RL87_9ZZZZ</name>
<dbReference type="AlphaFoldDB" id="A0A382RL87"/>
<dbReference type="SUPFAM" id="SSF51971">
    <property type="entry name" value="Nucleotide-binding domain"/>
    <property type="match status" value="1"/>
</dbReference>
<evidence type="ECO:0000313" key="1">
    <source>
        <dbReference type="EMBL" id="SVC98396.1"/>
    </source>
</evidence>
<organism evidence="1">
    <name type="scientific">marine metagenome</name>
    <dbReference type="NCBI Taxonomy" id="408172"/>
    <lineage>
        <taxon>unclassified sequences</taxon>
        <taxon>metagenomes</taxon>
        <taxon>ecological metagenomes</taxon>
    </lineage>
</organism>
<protein>
    <recommendedName>
        <fullName evidence="2">Amine oxidase domain-containing protein</fullName>
    </recommendedName>
</protein>
<dbReference type="InterPro" id="IPR036188">
    <property type="entry name" value="FAD/NAD-bd_sf"/>
</dbReference>
<dbReference type="PANTHER" id="PTHR21197">
    <property type="entry name" value="UDP-GALACTOPYRANOSE MUTASE"/>
    <property type="match status" value="1"/>
</dbReference>
<accession>A0A382RL87</accession>
<dbReference type="EMBL" id="UINC01122531">
    <property type="protein sequence ID" value="SVC98396.1"/>
    <property type="molecule type" value="Genomic_DNA"/>
</dbReference>
<gene>
    <name evidence="1" type="ORF">METZ01_LOCUS351250</name>
</gene>
<dbReference type="Pfam" id="PF13450">
    <property type="entry name" value="NAD_binding_8"/>
    <property type="match status" value="1"/>
</dbReference>
<dbReference type="GO" id="GO:0005829">
    <property type="term" value="C:cytosol"/>
    <property type="evidence" value="ECO:0007669"/>
    <property type="project" value="TreeGrafter"/>
</dbReference>
<dbReference type="PRINTS" id="PR00419">
    <property type="entry name" value="ADXRDTASE"/>
</dbReference>
<dbReference type="GO" id="GO:0008767">
    <property type="term" value="F:UDP-galactopyranose mutase activity"/>
    <property type="evidence" value="ECO:0007669"/>
    <property type="project" value="TreeGrafter"/>
</dbReference>
<feature type="non-terminal residue" evidence="1">
    <location>
        <position position="96"/>
    </location>
</feature>
<evidence type="ECO:0008006" key="2">
    <source>
        <dbReference type="Google" id="ProtNLM"/>
    </source>
</evidence>
<sequence length="96" mass="10722">MTYHIIGSGISGLVAAYELARKGKNVRVYEKLGLVGGISRTEEVDGVSYDCGPHLFHTNNSEIKDYWLTLIKDQVREPDLYGANLIDGKVYEYPIS</sequence>
<dbReference type="PANTHER" id="PTHR21197:SF0">
    <property type="entry name" value="UDP-GALACTOPYRANOSE MUTASE"/>
    <property type="match status" value="1"/>
</dbReference>
<reference evidence="1" key="1">
    <citation type="submission" date="2018-05" db="EMBL/GenBank/DDBJ databases">
        <authorList>
            <person name="Lanie J.A."/>
            <person name="Ng W.-L."/>
            <person name="Kazmierczak K.M."/>
            <person name="Andrzejewski T.M."/>
            <person name="Davidsen T.M."/>
            <person name="Wayne K.J."/>
            <person name="Tettelin H."/>
            <person name="Glass J.I."/>
            <person name="Rusch D."/>
            <person name="Podicherti R."/>
            <person name="Tsui H.-C.T."/>
            <person name="Winkler M.E."/>
        </authorList>
    </citation>
    <scope>NUCLEOTIDE SEQUENCE</scope>
</reference>
<dbReference type="GO" id="GO:0050660">
    <property type="term" value="F:flavin adenine dinucleotide binding"/>
    <property type="evidence" value="ECO:0007669"/>
    <property type="project" value="TreeGrafter"/>
</dbReference>
<dbReference type="Gene3D" id="3.50.50.60">
    <property type="entry name" value="FAD/NAD(P)-binding domain"/>
    <property type="match status" value="1"/>
</dbReference>
<proteinExistence type="predicted"/>